<evidence type="ECO:0000256" key="1">
    <source>
        <dbReference type="SAM" id="MobiDB-lite"/>
    </source>
</evidence>
<feature type="compositionally biased region" description="Acidic residues" evidence="1">
    <location>
        <begin position="173"/>
        <end position="183"/>
    </location>
</feature>
<evidence type="ECO:0000313" key="3">
    <source>
        <dbReference type="Proteomes" id="UP001222325"/>
    </source>
</evidence>
<proteinExistence type="predicted"/>
<gene>
    <name evidence="2" type="ORF">B0H15DRAFT_1023675</name>
</gene>
<dbReference type="EMBL" id="JARJCN010000036">
    <property type="protein sequence ID" value="KAJ7084872.1"/>
    <property type="molecule type" value="Genomic_DNA"/>
</dbReference>
<feature type="region of interest" description="Disordered" evidence="1">
    <location>
        <begin position="111"/>
        <end position="136"/>
    </location>
</feature>
<name>A0AAD6U2P1_9AGAR</name>
<sequence length="356" mass="38895">MDARPPRPAARTKLTAQQERRLIAFLDDKFLNLTRGYMKRSQPSKAHLATLTADFLAAATPLLQLILKIPPSAVPGHSAPMDTSGMTSLLDWLDDLDQAWVWVLSVPSWDPVNGPADTEPDAETTSPVSRATQTERTRLRGLLVGGAAALEEWLGGGVPSVCSGTTTERDRDGDAEDDDEDEDVADVLARPRWGCKTAGGAWRHRGTSPDLNTSVLAMRIADLPLVPTGYDFRRICARRRCSDPPPLYPIYEYLALESSHFRNTSLPKCPMVFEDIGRTRQDHLQTMSSGSHGLRCAVLLFDPIKPPSSEHRVSSVCGKYGLGLVVDAVPSNVITPNAKVPAKPLDDRHGVPESLY</sequence>
<comment type="caution">
    <text evidence="2">The sequence shown here is derived from an EMBL/GenBank/DDBJ whole genome shotgun (WGS) entry which is preliminary data.</text>
</comment>
<dbReference type="AlphaFoldDB" id="A0AAD6U2P1"/>
<accession>A0AAD6U2P1</accession>
<reference evidence="2" key="1">
    <citation type="submission" date="2023-03" db="EMBL/GenBank/DDBJ databases">
        <title>Massive genome expansion in bonnet fungi (Mycena s.s.) driven by repeated elements and novel gene families across ecological guilds.</title>
        <authorList>
            <consortium name="Lawrence Berkeley National Laboratory"/>
            <person name="Harder C.B."/>
            <person name="Miyauchi S."/>
            <person name="Viragh M."/>
            <person name="Kuo A."/>
            <person name="Thoen E."/>
            <person name="Andreopoulos B."/>
            <person name="Lu D."/>
            <person name="Skrede I."/>
            <person name="Drula E."/>
            <person name="Henrissat B."/>
            <person name="Morin E."/>
            <person name="Kohler A."/>
            <person name="Barry K."/>
            <person name="LaButti K."/>
            <person name="Morin E."/>
            <person name="Salamov A."/>
            <person name="Lipzen A."/>
            <person name="Mereny Z."/>
            <person name="Hegedus B."/>
            <person name="Baldrian P."/>
            <person name="Stursova M."/>
            <person name="Weitz H."/>
            <person name="Taylor A."/>
            <person name="Grigoriev I.V."/>
            <person name="Nagy L.G."/>
            <person name="Martin F."/>
            <person name="Kauserud H."/>
        </authorList>
    </citation>
    <scope>NUCLEOTIDE SEQUENCE</scope>
    <source>
        <strain evidence="2">CBHHK173m</strain>
    </source>
</reference>
<feature type="compositionally biased region" description="Polar residues" evidence="1">
    <location>
        <begin position="123"/>
        <end position="132"/>
    </location>
</feature>
<dbReference type="Proteomes" id="UP001222325">
    <property type="component" value="Unassembled WGS sequence"/>
</dbReference>
<organism evidence="2 3">
    <name type="scientific">Mycena belliarum</name>
    <dbReference type="NCBI Taxonomy" id="1033014"/>
    <lineage>
        <taxon>Eukaryota</taxon>
        <taxon>Fungi</taxon>
        <taxon>Dikarya</taxon>
        <taxon>Basidiomycota</taxon>
        <taxon>Agaricomycotina</taxon>
        <taxon>Agaricomycetes</taxon>
        <taxon>Agaricomycetidae</taxon>
        <taxon>Agaricales</taxon>
        <taxon>Marasmiineae</taxon>
        <taxon>Mycenaceae</taxon>
        <taxon>Mycena</taxon>
    </lineage>
</organism>
<feature type="region of interest" description="Disordered" evidence="1">
    <location>
        <begin position="159"/>
        <end position="183"/>
    </location>
</feature>
<evidence type="ECO:0000313" key="2">
    <source>
        <dbReference type="EMBL" id="KAJ7084872.1"/>
    </source>
</evidence>
<keyword evidence="3" id="KW-1185">Reference proteome</keyword>
<protein>
    <submittedName>
        <fullName evidence="2">Uncharacterized protein</fullName>
    </submittedName>
</protein>